<evidence type="ECO:0000313" key="2">
    <source>
        <dbReference type="EMBL" id="KAJ7730572.1"/>
    </source>
</evidence>
<gene>
    <name evidence="2" type="ORF">B0H16DRAFT_1469543</name>
</gene>
<keyword evidence="1" id="KW-0732">Signal</keyword>
<comment type="caution">
    <text evidence="2">The sequence shown here is derived from an EMBL/GenBank/DDBJ whole genome shotgun (WGS) entry which is preliminary data.</text>
</comment>
<feature type="signal peptide" evidence="1">
    <location>
        <begin position="1"/>
        <end position="27"/>
    </location>
</feature>
<evidence type="ECO:0000313" key="3">
    <source>
        <dbReference type="Proteomes" id="UP001215598"/>
    </source>
</evidence>
<proteinExistence type="predicted"/>
<sequence>MTSRPSNSRKPRTAVATPLLILHLAECGGVMHLHAGNLDRIAILPRFRVVDLDHGVRLKNNSVYETKGVLSGKVFLSQNYGETYDIPGHLAILAHRYLDLEHDPILLVIPTPAVAIRDSMDRDPRVVGTFGRVFSQPPEHLEYSLPDGYSGGLVNGRVMAGTSLGVLEIEIGFMALQKLFALGRVQPTG</sequence>
<reference evidence="2" key="1">
    <citation type="submission" date="2023-03" db="EMBL/GenBank/DDBJ databases">
        <title>Massive genome expansion in bonnet fungi (Mycena s.s.) driven by repeated elements and novel gene families across ecological guilds.</title>
        <authorList>
            <consortium name="Lawrence Berkeley National Laboratory"/>
            <person name="Harder C.B."/>
            <person name="Miyauchi S."/>
            <person name="Viragh M."/>
            <person name="Kuo A."/>
            <person name="Thoen E."/>
            <person name="Andreopoulos B."/>
            <person name="Lu D."/>
            <person name="Skrede I."/>
            <person name="Drula E."/>
            <person name="Henrissat B."/>
            <person name="Morin E."/>
            <person name="Kohler A."/>
            <person name="Barry K."/>
            <person name="LaButti K."/>
            <person name="Morin E."/>
            <person name="Salamov A."/>
            <person name="Lipzen A."/>
            <person name="Mereny Z."/>
            <person name="Hegedus B."/>
            <person name="Baldrian P."/>
            <person name="Stursova M."/>
            <person name="Weitz H."/>
            <person name="Taylor A."/>
            <person name="Grigoriev I.V."/>
            <person name="Nagy L.G."/>
            <person name="Martin F."/>
            <person name="Kauserud H."/>
        </authorList>
    </citation>
    <scope>NUCLEOTIDE SEQUENCE</scope>
    <source>
        <strain evidence="2">CBHHK182m</strain>
    </source>
</reference>
<evidence type="ECO:0000256" key="1">
    <source>
        <dbReference type="SAM" id="SignalP"/>
    </source>
</evidence>
<keyword evidence="3" id="KW-1185">Reference proteome</keyword>
<dbReference type="EMBL" id="JARKIB010000158">
    <property type="protein sequence ID" value="KAJ7730572.1"/>
    <property type="molecule type" value="Genomic_DNA"/>
</dbReference>
<accession>A0AAD7MSW2</accession>
<name>A0AAD7MSW2_9AGAR</name>
<dbReference type="Proteomes" id="UP001215598">
    <property type="component" value="Unassembled WGS sequence"/>
</dbReference>
<protein>
    <submittedName>
        <fullName evidence="2">Uncharacterized protein</fullName>
    </submittedName>
</protein>
<feature type="chain" id="PRO_5041897211" evidence="1">
    <location>
        <begin position="28"/>
        <end position="189"/>
    </location>
</feature>
<organism evidence="2 3">
    <name type="scientific">Mycena metata</name>
    <dbReference type="NCBI Taxonomy" id="1033252"/>
    <lineage>
        <taxon>Eukaryota</taxon>
        <taxon>Fungi</taxon>
        <taxon>Dikarya</taxon>
        <taxon>Basidiomycota</taxon>
        <taxon>Agaricomycotina</taxon>
        <taxon>Agaricomycetes</taxon>
        <taxon>Agaricomycetidae</taxon>
        <taxon>Agaricales</taxon>
        <taxon>Marasmiineae</taxon>
        <taxon>Mycenaceae</taxon>
        <taxon>Mycena</taxon>
    </lineage>
</organism>
<dbReference type="AlphaFoldDB" id="A0AAD7MSW2"/>